<keyword evidence="2" id="KW-0418">Kinase</keyword>
<protein>
    <submittedName>
        <fullName evidence="2">Protein kinase-like domain</fullName>
    </submittedName>
</protein>
<evidence type="ECO:0000313" key="3">
    <source>
        <dbReference type="Proteomes" id="UP000001610"/>
    </source>
</evidence>
<gene>
    <name evidence="2" type="ORF">CCM_06115</name>
</gene>
<dbReference type="PANTHER" id="PTHR21310:SF15">
    <property type="entry name" value="AMINOGLYCOSIDE PHOSPHOTRANSFERASE DOMAIN-CONTAINING PROTEIN"/>
    <property type="match status" value="1"/>
</dbReference>
<dbReference type="PANTHER" id="PTHR21310">
    <property type="entry name" value="AMINOGLYCOSIDE PHOSPHOTRANSFERASE-RELATED-RELATED"/>
    <property type="match status" value="1"/>
</dbReference>
<organism evidence="2 3">
    <name type="scientific">Cordyceps militaris (strain CM01)</name>
    <name type="common">Caterpillar fungus</name>
    <dbReference type="NCBI Taxonomy" id="983644"/>
    <lineage>
        <taxon>Eukaryota</taxon>
        <taxon>Fungi</taxon>
        <taxon>Dikarya</taxon>
        <taxon>Ascomycota</taxon>
        <taxon>Pezizomycotina</taxon>
        <taxon>Sordariomycetes</taxon>
        <taxon>Hypocreomycetidae</taxon>
        <taxon>Hypocreales</taxon>
        <taxon>Cordycipitaceae</taxon>
        <taxon>Cordyceps</taxon>
    </lineage>
</organism>
<proteinExistence type="predicted"/>
<dbReference type="OMA" id="ECLSRGH"/>
<dbReference type="RefSeq" id="XP_006671319.1">
    <property type="nucleotide sequence ID" value="XM_006671256.1"/>
</dbReference>
<dbReference type="InterPro" id="IPR011009">
    <property type="entry name" value="Kinase-like_dom_sf"/>
</dbReference>
<sequence>MPLQQRPNIQEHSDFNVAALLRLAERLRGLPCECDTAQRPVFGAFNWAIFLHFHDGVVWVFRSPDQNSFESSQLISDVLASEVATMKLVREMTSIPVPEIFHYCADDKNEIGVPYILMSKANGVALSAYSWQERPLSTSEHKRKKMNRENKLKILYQLGRYSSQLSQLRFPCIGSIFESANGTPYIQQCLHPGHLLEGRDAIEEIPRGPFSSSQEFYTSLVAALRLHAEQLPMGYHLLVAPIPIPQEYTDTSDYRLATDHWNDFAVLGGKPESSQNRLQYTIAAQFLLDSIIPLLAGESKEEISTSSFPLYHPDLSDQNIFIDDDFNITCIIDWAFSSTVPPAMLYATPGLPHARDIISDPLLQDAFHSGYTSNLATGNRPKPLPRDWKNGAIVNHFLRLACLDSLQDFHHLEALCGLALDKPFDLQETLSKLALTAEAVKLQQVLAADDDPEEVTRRQENKYFQVVGPSRLTVARKLTLAYSRNARFIADHRAWKWVGAVYKSLEEPFVEEHEDHVQSLLQSGSTQNTSKLQTRPVVTTPPRNEN</sequence>
<dbReference type="VEuPathDB" id="FungiDB:CCM_06115"/>
<dbReference type="HOGENOM" id="CLU_043196_1_1_1"/>
<reference evidence="2 3" key="1">
    <citation type="journal article" date="2011" name="Genome Biol.">
        <title>Genome sequence of the insect pathogenic fungus Cordyceps militaris, a valued traditional Chinese medicine.</title>
        <authorList>
            <person name="Zheng P."/>
            <person name="Xia Y."/>
            <person name="Xiao G."/>
            <person name="Xiong C."/>
            <person name="Hu X."/>
            <person name="Zhang S."/>
            <person name="Zheng H."/>
            <person name="Huang Y."/>
            <person name="Zhou Y."/>
            <person name="Wang S."/>
            <person name="Zhao G.P."/>
            <person name="Liu X."/>
            <person name="St Leger R.J."/>
            <person name="Wang C."/>
        </authorList>
    </citation>
    <scope>NUCLEOTIDE SEQUENCE [LARGE SCALE GENOMIC DNA]</scope>
    <source>
        <strain evidence="2 3">CM01</strain>
    </source>
</reference>
<dbReference type="KEGG" id="cmt:CCM_06115"/>
<dbReference type="InterPro" id="IPR051678">
    <property type="entry name" value="AGP_Transferase"/>
</dbReference>
<dbReference type="eggNOG" id="ENOG502SIMG">
    <property type="taxonomic scope" value="Eukaryota"/>
</dbReference>
<dbReference type="InParanoid" id="G3JIW1"/>
<evidence type="ECO:0000313" key="2">
    <source>
        <dbReference type="EMBL" id="EGX91955.1"/>
    </source>
</evidence>
<evidence type="ECO:0000256" key="1">
    <source>
        <dbReference type="SAM" id="MobiDB-lite"/>
    </source>
</evidence>
<accession>G3JIW1</accession>
<keyword evidence="3" id="KW-1185">Reference proteome</keyword>
<keyword evidence="2" id="KW-0808">Transferase</keyword>
<dbReference type="EMBL" id="JH126402">
    <property type="protein sequence ID" value="EGX91955.1"/>
    <property type="molecule type" value="Genomic_DNA"/>
</dbReference>
<dbReference type="AlphaFoldDB" id="G3JIW1"/>
<dbReference type="Proteomes" id="UP000001610">
    <property type="component" value="Unassembled WGS sequence"/>
</dbReference>
<name>G3JIW1_CORMM</name>
<dbReference type="Gene3D" id="3.30.200.20">
    <property type="entry name" value="Phosphorylase Kinase, domain 1"/>
    <property type="match status" value="1"/>
</dbReference>
<dbReference type="OrthoDB" id="5327538at2759"/>
<feature type="region of interest" description="Disordered" evidence="1">
    <location>
        <begin position="517"/>
        <end position="546"/>
    </location>
</feature>
<dbReference type="GO" id="GO:0016301">
    <property type="term" value="F:kinase activity"/>
    <property type="evidence" value="ECO:0007669"/>
    <property type="project" value="UniProtKB-KW"/>
</dbReference>
<dbReference type="GeneID" id="18168130"/>
<feature type="compositionally biased region" description="Polar residues" evidence="1">
    <location>
        <begin position="519"/>
        <end position="546"/>
    </location>
</feature>
<dbReference type="SUPFAM" id="SSF56112">
    <property type="entry name" value="Protein kinase-like (PK-like)"/>
    <property type="match status" value="1"/>
</dbReference>